<dbReference type="Gene3D" id="3.40.1350.60">
    <property type="match status" value="1"/>
</dbReference>
<evidence type="ECO:0000256" key="1">
    <source>
        <dbReference type="HAMAP-Rule" id="MF_00095"/>
    </source>
</evidence>
<dbReference type="RefSeq" id="WP_207859013.1">
    <property type="nucleotide sequence ID" value="NZ_JAFREP010000008.1"/>
</dbReference>
<dbReference type="Pfam" id="PF03749">
    <property type="entry name" value="SfsA"/>
    <property type="match status" value="1"/>
</dbReference>
<dbReference type="HAMAP" id="MF_00095">
    <property type="entry name" value="SfsA"/>
    <property type="match status" value="1"/>
</dbReference>
<gene>
    <name evidence="1 4" type="primary">sfsA</name>
    <name evidence="4" type="ORF">J3U88_12050</name>
</gene>
<dbReference type="GO" id="GO:0003677">
    <property type="term" value="F:DNA binding"/>
    <property type="evidence" value="ECO:0007669"/>
    <property type="project" value="InterPro"/>
</dbReference>
<evidence type="ECO:0000259" key="2">
    <source>
        <dbReference type="Pfam" id="PF03749"/>
    </source>
</evidence>
<comment type="similarity">
    <text evidence="1">Belongs to the SfsA family.</text>
</comment>
<dbReference type="CDD" id="cd22359">
    <property type="entry name" value="SfsA-like_bacterial"/>
    <property type="match status" value="1"/>
</dbReference>
<dbReference type="InterPro" id="IPR040452">
    <property type="entry name" value="SfsA_C"/>
</dbReference>
<dbReference type="PANTHER" id="PTHR30545">
    <property type="entry name" value="SUGAR FERMENTATION STIMULATION PROTEIN A"/>
    <property type="match status" value="1"/>
</dbReference>
<dbReference type="Proteomes" id="UP000664417">
    <property type="component" value="Unassembled WGS sequence"/>
</dbReference>
<dbReference type="NCBIfam" id="TIGR00230">
    <property type="entry name" value="sfsA"/>
    <property type="match status" value="1"/>
</dbReference>
<comment type="caution">
    <text evidence="4">The sequence shown here is derived from an EMBL/GenBank/DDBJ whole genome shotgun (WGS) entry which is preliminary data.</text>
</comment>
<accession>A0A8J7Q868</accession>
<dbReference type="AlphaFoldDB" id="A0A8J7Q868"/>
<dbReference type="EMBL" id="JAFREP010000008">
    <property type="protein sequence ID" value="MBO1319194.1"/>
    <property type="molecule type" value="Genomic_DNA"/>
</dbReference>
<organism evidence="4 5">
    <name type="scientific">Acanthopleuribacter pedis</name>
    <dbReference type="NCBI Taxonomy" id="442870"/>
    <lineage>
        <taxon>Bacteria</taxon>
        <taxon>Pseudomonadati</taxon>
        <taxon>Acidobacteriota</taxon>
        <taxon>Holophagae</taxon>
        <taxon>Acanthopleuribacterales</taxon>
        <taxon>Acanthopleuribacteraceae</taxon>
        <taxon>Acanthopleuribacter</taxon>
    </lineage>
</organism>
<proteinExistence type="inferred from homology"/>
<dbReference type="InterPro" id="IPR041465">
    <property type="entry name" value="SfsA_N"/>
</dbReference>
<protein>
    <recommendedName>
        <fullName evidence="1">Sugar fermentation stimulation protein homolog</fullName>
    </recommendedName>
</protein>
<reference evidence="4" key="1">
    <citation type="submission" date="2021-03" db="EMBL/GenBank/DDBJ databases">
        <authorList>
            <person name="Wang G."/>
        </authorList>
    </citation>
    <scope>NUCLEOTIDE SEQUENCE</scope>
    <source>
        <strain evidence="4">KCTC 12899</strain>
    </source>
</reference>
<keyword evidence="5" id="KW-1185">Reference proteome</keyword>
<evidence type="ECO:0000313" key="4">
    <source>
        <dbReference type="EMBL" id="MBO1319194.1"/>
    </source>
</evidence>
<feature type="domain" description="SfsA N-terminal OB" evidence="3">
    <location>
        <begin position="13"/>
        <end position="79"/>
    </location>
</feature>
<feature type="domain" description="Sugar fermentation stimulation protein C-terminal" evidence="2">
    <location>
        <begin position="83"/>
        <end position="221"/>
    </location>
</feature>
<sequence length="233" mass="26050">MDWPGEVHEASFLRRYKRFFADFQKPDGTLITAHCPNTGSMATCTAENARSWVTFHDDPKRKLAYSWQAIELADGWTGINTGLANRLVQEAIETGVVDELQGYPTLKREQRYGENSRIDFLLSAPDRADCYVEVKNVTLLLEPGLAGFPDAVTKRGTKHVQELAAVRRMGGRAVLFFCVQRASIERVTVAEAFDPEYAACLRAAVAEGLEVYAYRADFDQQGVRLTTQLPVVL</sequence>
<dbReference type="InterPro" id="IPR005224">
    <property type="entry name" value="SfsA"/>
</dbReference>
<dbReference type="PANTHER" id="PTHR30545:SF2">
    <property type="entry name" value="SUGAR FERMENTATION STIMULATION PROTEIN A"/>
    <property type="match status" value="1"/>
</dbReference>
<dbReference type="Pfam" id="PF17746">
    <property type="entry name" value="SfsA_N"/>
    <property type="match status" value="1"/>
</dbReference>
<name>A0A8J7Q868_9BACT</name>
<evidence type="ECO:0000259" key="3">
    <source>
        <dbReference type="Pfam" id="PF17746"/>
    </source>
</evidence>
<dbReference type="Gene3D" id="2.40.50.580">
    <property type="match status" value="1"/>
</dbReference>
<evidence type="ECO:0000313" key="5">
    <source>
        <dbReference type="Proteomes" id="UP000664417"/>
    </source>
</evidence>